<dbReference type="EMBL" id="CR925678">
    <property type="protein sequence ID" value="CAI27406.1"/>
    <property type="molecule type" value="Genomic_DNA"/>
</dbReference>
<sequence>MFFVLLKIYVLNGYAIMNNKKIFKYSLLCGLISFLLLTSFNYPNIISNVASYSSISSFYNSIIIEHSNLRTYSSRDIIISSTPNPVSYTTLIYPNSYQLYSEFKELVKISTNKLIYHIPVNHNYCLSCNCNVIKDNKVTDNSTTFIFQHPQKVLFSNFVTYYKSVLDHSVLLNSNIKKFFLSFSKQLYKFFYKKKFMTSDPISFNFHIYQSKKMLVSLFKSVKNNIERTISTVRYLNLLHTFLRYNYFKVIL</sequence>
<dbReference type="KEGG" id="erw:ERWE_CDS_09120"/>
<evidence type="ECO:0000313" key="1">
    <source>
        <dbReference type="EMBL" id="CAI27406.1"/>
    </source>
</evidence>
<name>A0A0H3M290_EHRRW</name>
<gene>
    <name evidence="1" type="ordered locus">ERWE_CDS_09120</name>
</gene>
<dbReference type="Proteomes" id="UP000001021">
    <property type="component" value="Chromosome"/>
</dbReference>
<protein>
    <submittedName>
        <fullName evidence="1">Uncharacterized protein</fullName>
    </submittedName>
</protein>
<evidence type="ECO:0000313" key="2">
    <source>
        <dbReference type="Proteomes" id="UP000001021"/>
    </source>
</evidence>
<dbReference type="AlphaFoldDB" id="A0A0H3M290"/>
<proteinExistence type="predicted"/>
<dbReference type="HOGENOM" id="CLU_1101526_0_0_5"/>
<accession>A0A0H3M290</accession>
<organism evidence="1 2">
    <name type="scientific">Ehrlichia ruminantium (strain Welgevonden)</name>
    <dbReference type="NCBI Taxonomy" id="254945"/>
    <lineage>
        <taxon>Bacteria</taxon>
        <taxon>Pseudomonadati</taxon>
        <taxon>Pseudomonadota</taxon>
        <taxon>Alphaproteobacteria</taxon>
        <taxon>Rickettsiales</taxon>
        <taxon>Anaplasmataceae</taxon>
        <taxon>Ehrlichia</taxon>
    </lineage>
</organism>
<reference evidence="1 2" key="1">
    <citation type="journal article" date="2006" name="J. Bacteriol.">
        <title>Comparative genomic analysis of three strains of Ehrlichia ruminantium reveals an active process of genome size plasticity.</title>
        <authorList>
            <person name="Frutos R."/>
            <person name="Viari A."/>
            <person name="Ferraz C."/>
            <person name="Morgat A."/>
            <person name="Eychenie S."/>
            <person name="Kandassami Y."/>
            <person name="Chantal I."/>
            <person name="Bensaid A."/>
            <person name="Coissac E."/>
            <person name="Vachiery N."/>
            <person name="Demaille J."/>
            <person name="Martinez D."/>
        </authorList>
    </citation>
    <scope>NUCLEOTIDE SEQUENCE [LARGE SCALE GENOMIC DNA]</scope>
    <source>
        <strain evidence="1 2">Welgevonden</strain>
    </source>
</reference>
<keyword evidence="2" id="KW-1185">Reference proteome</keyword>